<keyword evidence="3" id="KW-1185">Reference proteome</keyword>
<protein>
    <submittedName>
        <fullName evidence="2">Uncharacterized protein</fullName>
    </submittedName>
</protein>
<evidence type="ECO:0000313" key="3">
    <source>
        <dbReference type="Proteomes" id="UP001500928"/>
    </source>
</evidence>
<keyword evidence="1" id="KW-0812">Transmembrane</keyword>
<feature type="transmembrane region" description="Helical" evidence="1">
    <location>
        <begin position="28"/>
        <end position="46"/>
    </location>
</feature>
<keyword evidence="1" id="KW-1133">Transmembrane helix</keyword>
<keyword evidence="1" id="KW-0472">Membrane</keyword>
<comment type="caution">
    <text evidence="2">The sequence shown here is derived from an EMBL/GenBank/DDBJ whole genome shotgun (WGS) entry which is preliminary data.</text>
</comment>
<gene>
    <name evidence="2" type="ORF">GCM10023200_23710</name>
</gene>
<proteinExistence type="predicted"/>
<dbReference type="Proteomes" id="UP001500928">
    <property type="component" value="Unassembled WGS sequence"/>
</dbReference>
<accession>A0ABP9B078</accession>
<dbReference type="EMBL" id="BAABHO010000016">
    <property type="protein sequence ID" value="GAA4788456.1"/>
    <property type="molecule type" value="Genomic_DNA"/>
</dbReference>
<evidence type="ECO:0000256" key="1">
    <source>
        <dbReference type="SAM" id="Phobius"/>
    </source>
</evidence>
<sequence length="253" mass="27059">MDTVVATPDAPSRPLWAPVPFLVRARTGLAWALLSGVLAVVLLALLRGSADTSLLLPALLVLAAALLAVVATAGHALHAALRAGPGDGMTSYGPGRRVEVMWASRRHDRGRVEVEDVGQGQIVALPARDPDDLPHVTLRLGGRDLLVQGGPGRDADWYTVVDDRGYTLARAEAYPGPARRRTGAPVDWEVHPGHGPVLRFRHGRGVQPTGVTLLDDTGTAWWVREARRAELPDDLDPVSAVFVVLLIDQLGRP</sequence>
<feature type="transmembrane region" description="Helical" evidence="1">
    <location>
        <begin position="58"/>
        <end position="81"/>
    </location>
</feature>
<name>A0ABP9B078_9PSEU</name>
<reference evidence="3" key="1">
    <citation type="journal article" date="2019" name="Int. J. Syst. Evol. Microbiol.">
        <title>The Global Catalogue of Microorganisms (GCM) 10K type strain sequencing project: providing services to taxonomists for standard genome sequencing and annotation.</title>
        <authorList>
            <consortium name="The Broad Institute Genomics Platform"/>
            <consortium name="The Broad Institute Genome Sequencing Center for Infectious Disease"/>
            <person name="Wu L."/>
            <person name="Ma J."/>
        </authorList>
    </citation>
    <scope>NUCLEOTIDE SEQUENCE [LARGE SCALE GENOMIC DNA]</scope>
    <source>
        <strain evidence="3">JCM 17979</strain>
    </source>
</reference>
<evidence type="ECO:0000313" key="2">
    <source>
        <dbReference type="EMBL" id="GAA4788456.1"/>
    </source>
</evidence>
<organism evidence="2 3">
    <name type="scientific">Actinomycetospora chlora</name>
    <dbReference type="NCBI Taxonomy" id="663608"/>
    <lineage>
        <taxon>Bacteria</taxon>
        <taxon>Bacillati</taxon>
        <taxon>Actinomycetota</taxon>
        <taxon>Actinomycetes</taxon>
        <taxon>Pseudonocardiales</taxon>
        <taxon>Pseudonocardiaceae</taxon>
        <taxon>Actinomycetospora</taxon>
    </lineage>
</organism>